<dbReference type="Proteomes" id="UP000790377">
    <property type="component" value="Unassembled WGS sequence"/>
</dbReference>
<dbReference type="EMBL" id="MU268305">
    <property type="protein sequence ID" value="KAH7904983.1"/>
    <property type="molecule type" value="Genomic_DNA"/>
</dbReference>
<proteinExistence type="predicted"/>
<evidence type="ECO:0000313" key="2">
    <source>
        <dbReference type="Proteomes" id="UP000790377"/>
    </source>
</evidence>
<protein>
    <submittedName>
        <fullName evidence="1">Uncharacterized protein</fullName>
    </submittedName>
</protein>
<evidence type="ECO:0000313" key="1">
    <source>
        <dbReference type="EMBL" id="KAH7904983.1"/>
    </source>
</evidence>
<sequence length="160" mass="17786">MLGDASFVTGVLATSKTFEVTTSFWILAREAASRSKGERELEELEIHYVNGGDGLEGVEIHTTDRLFPFSSARPARQEFLLVCPCSRDLAHIGPSVQPSPEFDALTEVLMLVARLKQRFAALLLVRECGGEYKRIASDYGIIAEVRDVNKLMDIRSIEIL</sequence>
<reference evidence="1" key="1">
    <citation type="journal article" date="2021" name="New Phytol.">
        <title>Evolutionary innovations through gain and loss of genes in the ectomycorrhizal Boletales.</title>
        <authorList>
            <person name="Wu G."/>
            <person name="Miyauchi S."/>
            <person name="Morin E."/>
            <person name="Kuo A."/>
            <person name="Drula E."/>
            <person name="Varga T."/>
            <person name="Kohler A."/>
            <person name="Feng B."/>
            <person name="Cao Y."/>
            <person name="Lipzen A."/>
            <person name="Daum C."/>
            <person name="Hundley H."/>
            <person name="Pangilinan J."/>
            <person name="Johnson J."/>
            <person name="Barry K."/>
            <person name="LaButti K."/>
            <person name="Ng V."/>
            <person name="Ahrendt S."/>
            <person name="Min B."/>
            <person name="Choi I.G."/>
            <person name="Park H."/>
            <person name="Plett J.M."/>
            <person name="Magnuson J."/>
            <person name="Spatafora J.W."/>
            <person name="Nagy L.G."/>
            <person name="Henrissat B."/>
            <person name="Grigoriev I.V."/>
            <person name="Yang Z.L."/>
            <person name="Xu J."/>
            <person name="Martin F.M."/>
        </authorList>
    </citation>
    <scope>NUCLEOTIDE SEQUENCE</scope>
    <source>
        <strain evidence="1">ATCC 28755</strain>
    </source>
</reference>
<organism evidence="1 2">
    <name type="scientific">Hygrophoropsis aurantiaca</name>
    <dbReference type="NCBI Taxonomy" id="72124"/>
    <lineage>
        <taxon>Eukaryota</taxon>
        <taxon>Fungi</taxon>
        <taxon>Dikarya</taxon>
        <taxon>Basidiomycota</taxon>
        <taxon>Agaricomycotina</taxon>
        <taxon>Agaricomycetes</taxon>
        <taxon>Agaricomycetidae</taxon>
        <taxon>Boletales</taxon>
        <taxon>Coniophorineae</taxon>
        <taxon>Hygrophoropsidaceae</taxon>
        <taxon>Hygrophoropsis</taxon>
    </lineage>
</organism>
<gene>
    <name evidence="1" type="ORF">BJ138DRAFT_1106360</name>
</gene>
<accession>A0ACB7ZW66</accession>
<name>A0ACB7ZW66_9AGAM</name>
<keyword evidence="2" id="KW-1185">Reference proteome</keyword>
<comment type="caution">
    <text evidence="1">The sequence shown here is derived from an EMBL/GenBank/DDBJ whole genome shotgun (WGS) entry which is preliminary data.</text>
</comment>